<evidence type="ECO:0000259" key="10">
    <source>
        <dbReference type="PROSITE" id="PS50929"/>
    </source>
</evidence>
<evidence type="ECO:0000256" key="7">
    <source>
        <dbReference type="ARBA" id="ARBA00022989"/>
    </source>
</evidence>
<dbReference type="GO" id="GO:0140359">
    <property type="term" value="F:ABC-type transporter activity"/>
    <property type="evidence" value="ECO:0007669"/>
    <property type="project" value="InterPro"/>
</dbReference>
<keyword evidence="3 9" id="KW-0812">Transmembrane</keyword>
<dbReference type="InterPro" id="IPR050173">
    <property type="entry name" value="ABC_transporter_C-like"/>
</dbReference>
<feature type="domain" description="ABC transmembrane type-1" evidence="10">
    <location>
        <begin position="100"/>
        <end position="376"/>
    </location>
</feature>
<dbReference type="GO" id="GO:0005524">
    <property type="term" value="F:ATP binding"/>
    <property type="evidence" value="ECO:0007669"/>
    <property type="project" value="UniProtKB-KW"/>
</dbReference>
<gene>
    <name evidence="11" type="ORF">As57867_012628</name>
</gene>
<evidence type="ECO:0000256" key="3">
    <source>
        <dbReference type="ARBA" id="ARBA00022692"/>
    </source>
</evidence>
<dbReference type="PROSITE" id="PS50929">
    <property type="entry name" value="ABC_TM1F"/>
    <property type="match status" value="1"/>
</dbReference>
<organism evidence="11">
    <name type="scientific">Aphanomyces stellatus</name>
    <dbReference type="NCBI Taxonomy" id="120398"/>
    <lineage>
        <taxon>Eukaryota</taxon>
        <taxon>Sar</taxon>
        <taxon>Stramenopiles</taxon>
        <taxon>Oomycota</taxon>
        <taxon>Saprolegniomycetes</taxon>
        <taxon>Saprolegniales</taxon>
        <taxon>Verrucalvaceae</taxon>
        <taxon>Aphanomyces</taxon>
    </lineage>
</organism>
<evidence type="ECO:0000256" key="2">
    <source>
        <dbReference type="ARBA" id="ARBA00022448"/>
    </source>
</evidence>
<keyword evidence="6" id="KW-0067">ATP-binding</keyword>
<comment type="caution">
    <text evidence="11">The sequence shown here is derived from an EMBL/GenBank/DDBJ whole genome shotgun (WGS) entry which is preliminary data.</text>
</comment>
<dbReference type="AlphaFoldDB" id="A0A6A4YK77"/>
<evidence type="ECO:0000313" key="11">
    <source>
        <dbReference type="EMBL" id="KAF0696577.1"/>
    </source>
</evidence>
<evidence type="ECO:0000256" key="8">
    <source>
        <dbReference type="ARBA" id="ARBA00023136"/>
    </source>
</evidence>
<evidence type="ECO:0000256" key="4">
    <source>
        <dbReference type="ARBA" id="ARBA00022737"/>
    </source>
</evidence>
<sequence length="438" mass="49841">MARTTKYQSVSFVETKRVQDAKSPLETSNFLSRWLYLWADPLMKVGNERQLNASDLWPLPSNCSCEIVTYEFEPKFKATKSLFWACVSAYGVQEMVVGMLQFIVMVLSLYGPIVLHTVVSSIELSYPDLRSLAIPILSLFGVKFVQAILQAQTDLQNAVLFGQAMAVVQNLLYKKALRLNAASRKASSTGEITNLFTSDMWPVVDVSFIINQVWIIPLQVSALLYLLWQQLDYAMFSGIGVMVVTFFLTRWFATMQRTNWRVLMTKRDTRMKIINEVFGSMQIVKLNAWEERYHKTICDLRTDELKSLWKQFCIVAGTTAMNNFAPVALTTISFACYVLVLKQTLTAAKVFTALSLFNMIKQPMTRLPQIVAQFMQAAVSYKRFTEYLALDERDPSIVTSNVSANDVDLEVVDGSFGWDAEKPFFTDLNLKIKRGEFV</sequence>
<dbReference type="PANTHER" id="PTHR24223">
    <property type="entry name" value="ATP-BINDING CASSETTE SUB-FAMILY C"/>
    <property type="match status" value="1"/>
</dbReference>
<proteinExistence type="predicted"/>
<dbReference type="InterPro" id="IPR011527">
    <property type="entry name" value="ABC1_TM_dom"/>
</dbReference>
<keyword evidence="5" id="KW-0547">Nucleotide-binding</keyword>
<feature type="non-terminal residue" evidence="11">
    <location>
        <position position="438"/>
    </location>
</feature>
<feature type="transmembrane region" description="Helical" evidence="9">
    <location>
        <begin position="208"/>
        <end position="228"/>
    </location>
</feature>
<feature type="transmembrane region" description="Helical" evidence="9">
    <location>
        <begin position="99"/>
        <end position="119"/>
    </location>
</feature>
<evidence type="ECO:0000256" key="6">
    <source>
        <dbReference type="ARBA" id="ARBA00022840"/>
    </source>
</evidence>
<dbReference type="OrthoDB" id="74382at2759"/>
<dbReference type="GO" id="GO:0012505">
    <property type="term" value="C:endomembrane system"/>
    <property type="evidence" value="ECO:0007669"/>
    <property type="project" value="UniProtKB-SubCell"/>
</dbReference>
<dbReference type="InterPro" id="IPR044746">
    <property type="entry name" value="ABCC_6TM_D1"/>
</dbReference>
<keyword evidence="8 9" id="KW-0472">Membrane</keyword>
<dbReference type="CDD" id="cd18579">
    <property type="entry name" value="ABC_6TM_ABCC_D1"/>
    <property type="match status" value="1"/>
</dbReference>
<dbReference type="InterPro" id="IPR036640">
    <property type="entry name" value="ABC1_TM_sf"/>
</dbReference>
<dbReference type="FunFam" id="1.20.1560.10:FF:000006">
    <property type="entry name" value="ATP-binding cassette, sub-family C (CFTR/MRP), member 9"/>
    <property type="match status" value="1"/>
</dbReference>
<dbReference type="PANTHER" id="PTHR24223:SF443">
    <property type="entry name" value="MULTIDRUG-RESISTANCE LIKE PROTEIN 1, ISOFORM I"/>
    <property type="match status" value="1"/>
</dbReference>
<evidence type="ECO:0000256" key="5">
    <source>
        <dbReference type="ARBA" id="ARBA00022741"/>
    </source>
</evidence>
<name>A0A6A4YK77_9STRA</name>
<evidence type="ECO:0000256" key="1">
    <source>
        <dbReference type="ARBA" id="ARBA00004127"/>
    </source>
</evidence>
<dbReference type="SUPFAM" id="SSF90123">
    <property type="entry name" value="ABC transporter transmembrane region"/>
    <property type="match status" value="1"/>
</dbReference>
<dbReference type="Pfam" id="PF00664">
    <property type="entry name" value="ABC_membrane"/>
    <property type="match status" value="1"/>
</dbReference>
<dbReference type="EMBL" id="VJMH01005385">
    <property type="protein sequence ID" value="KAF0696577.1"/>
    <property type="molecule type" value="Genomic_DNA"/>
</dbReference>
<dbReference type="GO" id="GO:0016020">
    <property type="term" value="C:membrane"/>
    <property type="evidence" value="ECO:0007669"/>
    <property type="project" value="InterPro"/>
</dbReference>
<protein>
    <recommendedName>
        <fullName evidence="10">ABC transmembrane type-1 domain-containing protein</fullName>
    </recommendedName>
</protein>
<feature type="transmembrane region" description="Helical" evidence="9">
    <location>
        <begin position="234"/>
        <end position="253"/>
    </location>
</feature>
<reference evidence="11" key="1">
    <citation type="submission" date="2019-06" db="EMBL/GenBank/DDBJ databases">
        <title>Genomics analysis of Aphanomyces spp. identifies a new class of oomycete effector associated with host adaptation.</title>
        <authorList>
            <person name="Gaulin E."/>
        </authorList>
    </citation>
    <scope>NUCLEOTIDE SEQUENCE</scope>
    <source>
        <strain evidence="11">CBS 578.67</strain>
    </source>
</reference>
<accession>A0A6A4YK77</accession>
<evidence type="ECO:0000256" key="9">
    <source>
        <dbReference type="SAM" id="Phobius"/>
    </source>
</evidence>
<keyword evidence="4" id="KW-0677">Repeat</keyword>
<keyword evidence="7 9" id="KW-1133">Transmembrane helix</keyword>
<comment type="subcellular location">
    <subcellularLocation>
        <location evidence="1">Endomembrane system</location>
        <topology evidence="1">Multi-pass membrane protein</topology>
    </subcellularLocation>
</comment>
<keyword evidence="2" id="KW-0813">Transport</keyword>
<dbReference type="Gene3D" id="1.20.1560.10">
    <property type="entry name" value="ABC transporter type 1, transmembrane domain"/>
    <property type="match status" value="1"/>
</dbReference>